<evidence type="ECO:0000259" key="1">
    <source>
        <dbReference type="Pfam" id="PF12728"/>
    </source>
</evidence>
<dbReference type="SUPFAM" id="SSF46955">
    <property type="entry name" value="Putative DNA-binding domain"/>
    <property type="match status" value="1"/>
</dbReference>
<feature type="domain" description="Helix-turn-helix" evidence="1">
    <location>
        <begin position="9"/>
        <end position="58"/>
    </location>
</feature>
<gene>
    <name evidence="2" type="ORF">L0P92_07380</name>
</gene>
<dbReference type="GO" id="GO:0003677">
    <property type="term" value="F:DNA binding"/>
    <property type="evidence" value="ECO:0007669"/>
    <property type="project" value="InterPro"/>
</dbReference>
<name>A0A9X1PX56_STRM4</name>
<sequence length="61" mass="6986">MAAGGSNRLLTPDDTAERLAVSKRTLYAKWRAWGIPAYKVGKHLRFRERDIDHWVSQQACS</sequence>
<dbReference type="InterPro" id="IPR010093">
    <property type="entry name" value="SinI_DNA-bd"/>
</dbReference>
<evidence type="ECO:0000313" key="2">
    <source>
        <dbReference type="EMBL" id="MCF1593388.1"/>
    </source>
</evidence>
<proteinExistence type="predicted"/>
<evidence type="ECO:0000313" key="3">
    <source>
        <dbReference type="Proteomes" id="UP001139384"/>
    </source>
</evidence>
<organism evidence="2 3">
    <name type="scientific">Streptomyces muensis</name>
    <dbReference type="NCBI Taxonomy" id="1077944"/>
    <lineage>
        <taxon>Bacteria</taxon>
        <taxon>Bacillati</taxon>
        <taxon>Actinomycetota</taxon>
        <taxon>Actinomycetes</taxon>
        <taxon>Kitasatosporales</taxon>
        <taxon>Streptomycetaceae</taxon>
        <taxon>Streptomyces</taxon>
    </lineage>
</organism>
<keyword evidence="3" id="KW-1185">Reference proteome</keyword>
<dbReference type="AlphaFoldDB" id="A0A9X1PX56"/>
<comment type="caution">
    <text evidence="2">The sequence shown here is derived from an EMBL/GenBank/DDBJ whole genome shotgun (WGS) entry which is preliminary data.</text>
</comment>
<dbReference type="Proteomes" id="UP001139384">
    <property type="component" value="Unassembled WGS sequence"/>
</dbReference>
<accession>A0A9X1PX56</accession>
<dbReference type="InterPro" id="IPR041657">
    <property type="entry name" value="HTH_17"/>
</dbReference>
<dbReference type="InterPro" id="IPR009061">
    <property type="entry name" value="DNA-bd_dom_put_sf"/>
</dbReference>
<dbReference type="Pfam" id="PF12728">
    <property type="entry name" value="HTH_17"/>
    <property type="match status" value="1"/>
</dbReference>
<protein>
    <submittedName>
        <fullName evidence="2">Helix-turn-helix domain-containing protein</fullName>
    </submittedName>
</protein>
<reference evidence="2" key="1">
    <citation type="submission" date="2022-01" db="EMBL/GenBank/DDBJ databases">
        <title>Draft Genome Sequences of Seven Type Strains of the Genus Streptomyces.</title>
        <authorList>
            <person name="Aziz S."/>
            <person name="Coretto E."/>
            <person name="Chronakova A."/>
            <person name="Sproer C."/>
            <person name="Huber K."/>
            <person name="Nouioui I."/>
            <person name="Gross H."/>
        </authorList>
    </citation>
    <scope>NUCLEOTIDE SEQUENCE</scope>
    <source>
        <strain evidence="2">DSM 103493</strain>
    </source>
</reference>
<dbReference type="EMBL" id="JAKEIP010000017">
    <property type="protein sequence ID" value="MCF1593388.1"/>
    <property type="molecule type" value="Genomic_DNA"/>
</dbReference>
<dbReference type="NCBIfam" id="TIGR01764">
    <property type="entry name" value="excise"/>
    <property type="match status" value="1"/>
</dbReference>
<dbReference type="RefSeq" id="WP_234761707.1">
    <property type="nucleotide sequence ID" value="NZ_JAKEIP010000017.1"/>
</dbReference>